<proteinExistence type="predicted"/>
<dbReference type="InterPro" id="IPR006283">
    <property type="entry name" value="ThiL-like"/>
</dbReference>
<protein>
    <submittedName>
        <fullName evidence="2">Thiamine-phosphate kinase</fullName>
    </submittedName>
</protein>
<dbReference type="SUPFAM" id="SSF56042">
    <property type="entry name" value="PurM C-terminal domain-like"/>
    <property type="match status" value="1"/>
</dbReference>
<evidence type="ECO:0000313" key="3">
    <source>
        <dbReference type="Proteomes" id="UP000237082"/>
    </source>
</evidence>
<dbReference type="PANTHER" id="PTHR30270:SF0">
    <property type="entry name" value="THIAMINE-MONOPHOSPHATE KINASE"/>
    <property type="match status" value="1"/>
</dbReference>
<keyword evidence="2" id="KW-0418">Kinase</keyword>
<evidence type="ECO:0000313" key="2">
    <source>
        <dbReference type="EMBL" id="POZ61859.1"/>
    </source>
</evidence>
<feature type="non-terminal residue" evidence="2">
    <location>
        <position position="1"/>
    </location>
</feature>
<comment type="caution">
    <text evidence="2">The sequence shown here is derived from an EMBL/GenBank/DDBJ whole genome shotgun (WGS) entry which is preliminary data.</text>
</comment>
<dbReference type="AlphaFoldDB" id="A0A2S5DFQ6"/>
<dbReference type="Gene3D" id="3.90.650.10">
    <property type="entry name" value="PurM-like C-terminal domain"/>
    <property type="match status" value="1"/>
</dbReference>
<feature type="domain" description="PurM-like C-terminal" evidence="1">
    <location>
        <begin position="11"/>
        <end position="107"/>
    </location>
</feature>
<dbReference type="EMBL" id="PQWB01000045">
    <property type="protein sequence ID" value="POZ61859.1"/>
    <property type="molecule type" value="Genomic_DNA"/>
</dbReference>
<dbReference type="PANTHER" id="PTHR30270">
    <property type="entry name" value="THIAMINE-MONOPHOSPHATE KINASE"/>
    <property type="match status" value="1"/>
</dbReference>
<dbReference type="GO" id="GO:0009228">
    <property type="term" value="P:thiamine biosynthetic process"/>
    <property type="evidence" value="ECO:0007669"/>
    <property type="project" value="InterPro"/>
</dbReference>
<organism evidence="2 3">
    <name type="scientific">Chromobacterium alticapitis</name>
    <dbReference type="NCBI Taxonomy" id="2073169"/>
    <lineage>
        <taxon>Bacteria</taxon>
        <taxon>Pseudomonadati</taxon>
        <taxon>Pseudomonadota</taxon>
        <taxon>Betaproteobacteria</taxon>
        <taxon>Neisseriales</taxon>
        <taxon>Chromobacteriaceae</taxon>
        <taxon>Chromobacterium</taxon>
    </lineage>
</organism>
<dbReference type="InterPro" id="IPR036676">
    <property type="entry name" value="PurM-like_C_sf"/>
</dbReference>
<keyword evidence="3" id="KW-1185">Reference proteome</keyword>
<dbReference type="GO" id="GO:0009030">
    <property type="term" value="F:thiamine-phosphate kinase activity"/>
    <property type="evidence" value="ECO:0007669"/>
    <property type="project" value="InterPro"/>
</dbReference>
<dbReference type="RefSeq" id="WP_255410700.1">
    <property type="nucleotide sequence ID" value="NZ_PQWB01000045.1"/>
</dbReference>
<dbReference type="InterPro" id="IPR010918">
    <property type="entry name" value="PurM-like_C_dom"/>
</dbReference>
<dbReference type="Proteomes" id="UP000237082">
    <property type="component" value="Unassembled WGS sequence"/>
</dbReference>
<dbReference type="Pfam" id="PF02769">
    <property type="entry name" value="AIRS_C"/>
    <property type="match status" value="1"/>
</dbReference>
<evidence type="ECO:0000259" key="1">
    <source>
        <dbReference type="Pfam" id="PF02769"/>
    </source>
</evidence>
<reference evidence="3" key="1">
    <citation type="submission" date="2018-02" db="EMBL/GenBank/DDBJ databases">
        <authorList>
            <person name="O'Hara-Hanley K."/>
            <person name="Soby S."/>
        </authorList>
    </citation>
    <scope>NUCLEOTIDE SEQUENCE [LARGE SCALE GENOMIC DNA]</scope>
    <source>
        <strain evidence="3">MWU14-2602</strain>
    </source>
</reference>
<name>A0A2S5DFQ6_9NEIS</name>
<accession>A0A2S5DFQ6</accession>
<keyword evidence="2" id="KW-0808">Transferase</keyword>
<sequence>YPEPRLALGAALLSLAHAAADISDGLLADLGHILDESAVAAEVWADALPSHPALEARRAEFLSCLAAGGDDYELVFTAPPQRRAAIEAAAAACGCRVSRIGRALAGRGACLLDAAGRQVKLDKEGYDHFG</sequence>
<gene>
    <name evidence="2" type="ORF">C2I19_11810</name>
</gene>